<accession>A0A401P2R5</accession>
<feature type="transmembrane region" description="Helical" evidence="3">
    <location>
        <begin position="122"/>
        <end position="141"/>
    </location>
</feature>
<dbReference type="Pfam" id="PF14997">
    <property type="entry name" value="CECR6_TMEM121"/>
    <property type="match status" value="1"/>
</dbReference>
<feature type="transmembrane region" description="Helical" evidence="3">
    <location>
        <begin position="297"/>
        <end position="322"/>
    </location>
</feature>
<evidence type="ECO:0000256" key="2">
    <source>
        <dbReference type="SAM" id="MobiDB-lite"/>
    </source>
</evidence>
<dbReference type="InterPro" id="IPR032776">
    <property type="entry name" value="CECR6/TMEM121"/>
</dbReference>
<keyword evidence="3" id="KW-0472">Membrane</keyword>
<evidence type="ECO:0000256" key="1">
    <source>
        <dbReference type="ARBA" id="ARBA00007711"/>
    </source>
</evidence>
<gene>
    <name evidence="4" type="ORF">scyTo_0012137</name>
</gene>
<organism evidence="4 5">
    <name type="scientific">Scyliorhinus torazame</name>
    <name type="common">Cloudy catshark</name>
    <name type="synonym">Catulus torazame</name>
    <dbReference type="NCBI Taxonomy" id="75743"/>
    <lineage>
        <taxon>Eukaryota</taxon>
        <taxon>Metazoa</taxon>
        <taxon>Chordata</taxon>
        <taxon>Craniata</taxon>
        <taxon>Vertebrata</taxon>
        <taxon>Chondrichthyes</taxon>
        <taxon>Elasmobranchii</taxon>
        <taxon>Galeomorphii</taxon>
        <taxon>Galeoidea</taxon>
        <taxon>Carcharhiniformes</taxon>
        <taxon>Scyliorhinidae</taxon>
        <taxon>Scyliorhinus</taxon>
    </lineage>
</organism>
<dbReference type="Proteomes" id="UP000288216">
    <property type="component" value="Unassembled WGS sequence"/>
</dbReference>
<dbReference type="STRING" id="75743.A0A401P2R5"/>
<dbReference type="InterPro" id="IPR026624">
    <property type="entry name" value="CECR6"/>
</dbReference>
<name>A0A401P2R5_SCYTO</name>
<comment type="similarity">
    <text evidence="1">Belongs to the TMEM121 family.</text>
</comment>
<dbReference type="AlphaFoldDB" id="A0A401P2R5"/>
<proteinExistence type="inferred from homology"/>
<dbReference type="PANTHER" id="PTHR47399">
    <property type="entry name" value="TRANSMEMBRANE PROTEIN 121B"/>
    <property type="match status" value="1"/>
</dbReference>
<keyword evidence="3" id="KW-0812">Transmembrane</keyword>
<dbReference type="PANTHER" id="PTHR47399:SF1">
    <property type="entry name" value="TRANSMEMBRANE PROTEIN 121B"/>
    <property type="match status" value="1"/>
</dbReference>
<comment type="caution">
    <text evidence="4">The sequence shown here is derived from an EMBL/GenBank/DDBJ whole genome shotgun (WGS) entry which is preliminary data.</text>
</comment>
<feature type="transmembrane region" description="Helical" evidence="3">
    <location>
        <begin position="264"/>
        <end position="285"/>
    </location>
</feature>
<evidence type="ECO:0000256" key="3">
    <source>
        <dbReference type="SAM" id="Phobius"/>
    </source>
</evidence>
<dbReference type="OMA" id="VFMFKNV"/>
<dbReference type="OrthoDB" id="5964337at2759"/>
<evidence type="ECO:0000313" key="5">
    <source>
        <dbReference type="Proteomes" id="UP000288216"/>
    </source>
</evidence>
<sequence>MSAAAANESSRSAAPAPSEAEGNLRAAENDSLFIRNSSFRRNSQTSTASLSREVGAASNIKARPAFIITSGEFLQQSSACTSSPGPAASGRSLLYKGLCLLLLLCQGGLLDFYLIIFTDLYWCSWIATDLVVVAGWLIFFIKHSRRRGAGDKAAPGAGHSGQFAFAYLAWLIYVIACTPKIVLILETSILDLIELKVPLGTTGFKIVVMSSVPLLYTLINSVTEELGCQNSHRAQNYYSRTCLDLLDTFTLMELMLSGHIPSVYLKYTVTTVYFVAFFIPVLWLYELNSLQLHYKCVVFRFLSSSAVNAPLLAVRCFLVFLYDQQVSVFLLKNVFWLFCDCAEVLEGCCSVRRVRKYSSPPVQFTHCVSDNEMCAHGYMNTLAVTAQS</sequence>
<feature type="compositionally biased region" description="Low complexity" evidence="2">
    <location>
        <begin position="1"/>
        <end position="21"/>
    </location>
</feature>
<feature type="transmembrane region" description="Helical" evidence="3">
    <location>
        <begin position="93"/>
        <end position="116"/>
    </location>
</feature>
<protein>
    <recommendedName>
        <fullName evidence="6">Transmembrane protein 121B</fullName>
    </recommendedName>
</protein>
<evidence type="ECO:0000313" key="4">
    <source>
        <dbReference type="EMBL" id="GCB67397.1"/>
    </source>
</evidence>
<feature type="transmembrane region" description="Helical" evidence="3">
    <location>
        <begin position="162"/>
        <end position="185"/>
    </location>
</feature>
<feature type="region of interest" description="Disordered" evidence="2">
    <location>
        <begin position="1"/>
        <end position="23"/>
    </location>
</feature>
<dbReference type="EMBL" id="BFAA01005767">
    <property type="protein sequence ID" value="GCB67397.1"/>
    <property type="molecule type" value="Genomic_DNA"/>
</dbReference>
<keyword evidence="3" id="KW-1133">Transmembrane helix</keyword>
<keyword evidence="5" id="KW-1185">Reference proteome</keyword>
<evidence type="ECO:0008006" key="6">
    <source>
        <dbReference type="Google" id="ProtNLM"/>
    </source>
</evidence>
<reference evidence="4 5" key="1">
    <citation type="journal article" date="2018" name="Nat. Ecol. Evol.">
        <title>Shark genomes provide insights into elasmobranch evolution and the origin of vertebrates.</title>
        <authorList>
            <person name="Hara Y"/>
            <person name="Yamaguchi K"/>
            <person name="Onimaru K"/>
            <person name="Kadota M"/>
            <person name="Koyanagi M"/>
            <person name="Keeley SD"/>
            <person name="Tatsumi K"/>
            <person name="Tanaka K"/>
            <person name="Motone F"/>
            <person name="Kageyama Y"/>
            <person name="Nozu R"/>
            <person name="Adachi N"/>
            <person name="Nishimura O"/>
            <person name="Nakagawa R"/>
            <person name="Tanegashima C"/>
            <person name="Kiyatake I"/>
            <person name="Matsumoto R"/>
            <person name="Murakumo K"/>
            <person name="Nishida K"/>
            <person name="Terakita A"/>
            <person name="Kuratani S"/>
            <person name="Sato K"/>
            <person name="Hyodo S Kuraku.S."/>
        </authorList>
    </citation>
    <scope>NUCLEOTIDE SEQUENCE [LARGE SCALE GENOMIC DNA]</scope>
</reference>